<keyword evidence="5" id="KW-0808">Transferase</keyword>
<evidence type="ECO:0000256" key="12">
    <source>
        <dbReference type="SAM" id="Phobius"/>
    </source>
</evidence>
<dbReference type="GO" id="GO:0005886">
    <property type="term" value="C:plasma membrane"/>
    <property type="evidence" value="ECO:0007669"/>
    <property type="project" value="TreeGrafter"/>
</dbReference>
<organism evidence="14 15">
    <name type="scientific">Catenovulum agarivorans DS-2</name>
    <dbReference type="NCBI Taxonomy" id="1328313"/>
    <lineage>
        <taxon>Bacteria</taxon>
        <taxon>Pseudomonadati</taxon>
        <taxon>Pseudomonadota</taxon>
        <taxon>Gammaproteobacteria</taxon>
        <taxon>Alteromonadales</taxon>
        <taxon>Alteromonadaceae</taxon>
        <taxon>Catenovulum</taxon>
    </lineage>
</organism>
<keyword evidence="7" id="KW-0547">Nucleotide-binding</keyword>
<evidence type="ECO:0000259" key="13">
    <source>
        <dbReference type="PROSITE" id="PS50109"/>
    </source>
</evidence>
<comment type="caution">
    <text evidence="14">The sequence shown here is derived from an EMBL/GenBank/DDBJ whole genome shotgun (WGS) entry which is preliminary data.</text>
</comment>
<comment type="catalytic activity">
    <reaction evidence="1">
        <text>ATP + protein L-histidine = ADP + protein N-phospho-L-histidine.</text>
        <dbReference type="EC" id="2.7.13.3"/>
    </reaction>
</comment>
<dbReference type="Gene3D" id="3.30.565.10">
    <property type="entry name" value="Histidine kinase-like ATPase, C-terminal domain"/>
    <property type="match status" value="1"/>
</dbReference>
<evidence type="ECO:0000313" key="15">
    <source>
        <dbReference type="Proteomes" id="UP000019276"/>
    </source>
</evidence>
<dbReference type="InterPro" id="IPR003594">
    <property type="entry name" value="HATPase_dom"/>
</dbReference>
<name>W7QS19_9ALTE</name>
<evidence type="ECO:0000256" key="5">
    <source>
        <dbReference type="ARBA" id="ARBA00022679"/>
    </source>
</evidence>
<evidence type="ECO:0000256" key="3">
    <source>
        <dbReference type="ARBA" id="ARBA00012438"/>
    </source>
</evidence>
<dbReference type="EMBL" id="ARZY01000010">
    <property type="protein sequence ID" value="EWH10643.1"/>
    <property type="molecule type" value="Genomic_DNA"/>
</dbReference>
<evidence type="ECO:0000256" key="9">
    <source>
        <dbReference type="ARBA" id="ARBA00022840"/>
    </source>
</evidence>
<dbReference type="Pfam" id="PF08521">
    <property type="entry name" value="2CSK_N"/>
    <property type="match status" value="1"/>
</dbReference>
<dbReference type="InterPro" id="IPR005467">
    <property type="entry name" value="His_kinase_dom"/>
</dbReference>
<dbReference type="GO" id="GO:0005524">
    <property type="term" value="F:ATP binding"/>
    <property type="evidence" value="ECO:0007669"/>
    <property type="project" value="UniProtKB-KW"/>
</dbReference>
<evidence type="ECO:0000256" key="1">
    <source>
        <dbReference type="ARBA" id="ARBA00000085"/>
    </source>
</evidence>
<evidence type="ECO:0000256" key="2">
    <source>
        <dbReference type="ARBA" id="ARBA00004141"/>
    </source>
</evidence>
<evidence type="ECO:0000313" key="14">
    <source>
        <dbReference type="EMBL" id="EWH10643.1"/>
    </source>
</evidence>
<keyword evidence="12" id="KW-0472">Membrane</keyword>
<accession>W7QS19</accession>
<dbReference type="Pfam" id="PF02518">
    <property type="entry name" value="HATPase_c"/>
    <property type="match status" value="1"/>
</dbReference>
<feature type="transmembrane region" description="Helical" evidence="12">
    <location>
        <begin position="167"/>
        <end position="188"/>
    </location>
</feature>
<dbReference type="Gene3D" id="1.10.287.130">
    <property type="match status" value="1"/>
</dbReference>
<dbReference type="STRING" id="1328313.DS2_07418"/>
<dbReference type="EC" id="2.7.13.3" evidence="3"/>
<dbReference type="InterPro" id="IPR036890">
    <property type="entry name" value="HATPase_C_sf"/>
</dbReference>
<evidence type="ECO:0000256" key="4">
    <source>
        <dbReference type="ARBA" id="ARBA00022553"/>
    </source>
</evidence>
<dbReference type="PANTHER" id="PTHR45436">
    <property type="entry name" value="SENSOR HISTIDINE KINASE YKOH"/>
    <property type="match status" value="1"/>
</dbReference>
<dbReference type="CDD" id="cd00082">
    <property type="entry name" value="HisKA"/>
    <property type="match status" value="1"/>
</dbReference>
<keyword evidence="4" id="KW-0597">Phosphoprotein</keyword>
<evidence type="ECO:0000256" key="7">
    <source>
        <dbReference type="ARBA" id="ARBA00022741"/>
    </source>
</evidence>
<dbReference type="eggNOG" id="COG2205">
    <property type="taxonomic scope" value="Bacteria"/>
</dbReference>
<dbReference type="SMART" id="SM00388">
    <property type="entry name" value="HisKA"/>
    <property type="match status" value="1"/>
</dbReference>
<dbReference type="InterPro" id="IPR013727">
    <property type="entry name" value="2CSK_N"/>
</dbReference>
<evidence type="ECO:0000256" key="10">
    <source>
        <dbReference type="ARBA" id="ARBA00022989"/>
    </source>
</evidence>
<sequence length="455" mass="51124">MSSIRSLVIKWTLLVLLISNVLTSVLVYLHSQKQLADLLDAEQAQLARTIAVIISRHTHLHNGEDVFAQERLSPSDQILELSSQHNKEASIAFQVWDNLGNLRIMSRNAPLYPLSANNQGFTSVQYQDIDWRIFTLYMPRLDMWVHTAQRSDIRQQLIVQIVMDNLWPMWLASMLTVLVLMGIISLGLKPLRRLSKALAEVKPLQFQSLPDSHIKELQPIENAVNSLVEQVHKNVAQEKAFSADAAHELRTPLAAMRVHAHNLKHDIKLSAQAEESHHLLLSSIDRMSNTIEQLLQLNRLEQQGNYDLFELVNLAELLGQVIAELPVNVLQNYDVSLQAEPVVVQSNRQLLFTVMRNLLENAHKYSQVGSAIELGAVMQEGAVEIYVLDQGQGMTEQQKAQATTRFYRANTCVQQGSGLGLAIVQRATEIIQAKLIFSDNVNGKGLKASVVLSLR</sequence>
<dbReference type="SUPFAM" id="SSF55874">
    <property type="entry name" value="ATPase domain of HSP90 chaperone/DNA topoisomerase II/histidine kinase"/>
    <property type="match status" value="1"/>
</dbReference>
<dbReference type="InterPro" id="IPR003661">
    <property type="entry name" value="HisK_dim/P_dom"/>
</dbReference>
<dbReference type="Proteomes" id="UP000019276">
    <property type="component" value="Unassembled WGS sequence"/>
</dbReference>
<dbReference type="Pfam" id="PF00512">
    <property type="entry name" value="HisKA"/>
    <property type="match status" value="1"/>
</dbReference>
<keyword evidence="9" id="KW-0067">ATP-binding</keyword>
<keyword evidence="10 12" id="KW-1133">Transmembrane helix</keyword>
<evidence type="ECO:0000256" key="6">
    <source>
        <dbReference type="ARBA" id="ARBA00022692"/>
    </source>
</evidence>
<protein>
    <recommendedName>
        <fullName evidence="3">histidine kinase</fullName>
        <ecNumber evidence="3">2.7.13.3</ecNumber>
    </recommendedName>
</protein>
<keyword evidence="15" id="KW-1185">Reference proteome</keyword>
<proteinExistence type="predicted"/>
<evidence type="ECO:0000256" key="11">
    <source>
        <dbReference type="ARBA" id="ARBA00023012"/>
    </source>
</evidence>
<dbReference type="OrthoDB" id="9809766at2"/>
<reference evidence="14 15" key="1">
    <citation type="journal article" date="2014" name="Genome Announc.">
        <title>Draft Genome Sequence of the Agar-Degrading Bacterium Catenovulum sp. Strain DS-2, Isolated from Intestines of Haliotis diversicolor.</title>
        <authorList>
            <person name="Shan D."/>
            <person name="Li X."/>
            <person name="Gu Z."/>
            <person name="Wei G."/>
            <person name="Gao Z."/>
            <person name="Shao Z."/>
        </authorList>
    </citation>
    <scope>NUCLEOTIDE SEQUENCE [LARGE SCALE GENOMIC DNA]</scope>
    <source>
        <strain evidence="14 15">DS-2</strain>
    </source>
</reference>
<gene>
    <name evidence="14" type="ORF">DS2_07418</name>
</gene>
<dbReference type="SUPFAM" id="SSF47384">
    <property type="entry name" value="Homodimeric domain of signal transducing histidine kinase"/>
    <property type="match status" value="1"/>
</dbReference>
<dbReference type="InterPro" id="IPR036097">
    <property type="entry name" value="HisK_dim/P_sf"/>
</dbReference>
<keyword evidence="8 14" id="KW-0418">Kinase</keyword>
<dbReference type="RefSeq" id="WP_035014059.1">
    <property type="nucleotide sequence ID" value="NZ_ARZY01000010.1"/>
</dbReference>
<evidence type="ECO:0000256" key="8">
    <source>
        <dbReference type="ARBA" id="ARBA00022777"/>
    </source>
</evidence>
<dbReference type="PANTHER" id="PTHR45436:SF14">
    <property type="entry name" value="SENSOR PROTEIN QSEC"/>
    <property type="match status" value="1"/>
</dbReference>
<dbReference type="InterPro" id="IPR050428">
    <property type="entry name" value="TCS_sensor_his_kinase"/>
</dbReference>
<dbReference type="GO" id="GO:0000155">
    <property type="term" value="F:phosphorelay sensor kinase activity"/>
    <property type="evidence" value="ECO:0007669"/>
    <property type="project" value="InterPro"/>
</dbReference>
<comment type="subcellular location">
    <subcellularLocation>
        <location evidence="2">Membrane</location>
        <topology evidence="2">Multi-pass membrane protein</topology>
    </subcellularLocation>
</comment>
<dbReference type="PROSITE" id="PS50109">
    <property type="entry name" value="HIS_KIN"/>
    <property type="match status" value="1"/>
</dbReference>
<dbReference type="AlphaFoldDB" id="W7QS19"/>
<dbReference type="SMART" id="SM00387">
    <property type="entry name" value="HATPase_c"/>
    <property type="match status" value="1"/>
</dbReference>
<keyword evidence="6 12" id="KW-0812">Transmembrane</keyword>
<feature type="domain" description="Histidine kinase" evidence="13">
    <location>
        <begin position="244"/>
        <end position="455"/>
    </location>
</feature>
<keyword evidence="11" id="KW-0902">Two-component regulatory system</keyword>